<dbReference type="InterPro" id="IPR029058">
    <property type="entry name" value="AB_hydrolase_fold"/>
</dbReference>
<evidence type="ECO:0000256" key="1">
    <source>
        <dbReference type="ARBA" id="ARBA00022801"/>
    </source>
</evidence>
<dbReference type="STRING" id="1085623.GNIT_0417"/>
<dbReference type="AlphaFoldDB" id="G4QJG5"/>
<feature type="domain" description="BD-FAE-like" evidence="2">
    <location>
        <begin position="54"/>
        <end position="238"/>
    </location>
</feature>
<dbReference type="HOGENOM" id="CLU_012494_4_1_6"/>
<dbReference type="Proteomes" id="UP000009282">
    <property type="component" value="Chromosome"/>
</dbReference>
<organism evidence="3 4">
    <name type="scientific">Glaciecola nitratireducens (strain JCM 12485 / KCTC 12276 / FR1064)</name>
    <dbReference type="NCBI Taxonomy" id="1085623"/>
    <lineage>
        <taxon>Bacteria</taxon>
        <taxon>Pseudomonadati</taxon>
        <taxon>Pseudomonadota</taxon>
        <taxon>Gammaproteobacteria</taxon>
        <taxon>Alteromonadales</taxon>
        <taxon>Alteromonadaceae</taxon>
        <taxon>Brumicola</taxon>
    </lineage>
</organism>
<keyword evidence="1" id="KW-0378">Hydrolase</keyword>
<dbReference type="InterPro" id="IPR050300">
    <property type="entry name" value="GDXG_lipolytic_enzyme"/>
</dbReference>
<protein>
    <submittedName>
        <fullName evidence="3">Esterase/lipase/thioesterase family protein</fullName>
    </submittedName>
</protein>
<accession>G4QJG5</accession>
<dbReference type="OrthoDB" id="9775851at2"/>
<dbReference type="PANTHER" id="PTHR48081">
    <property type="entry name" value="AB HYDROLASE SUPERFAMILY PROTEIN C4A8.06C"/>
    <property type="match status" value="1"/>
</dbReference>
<proteinExistence type="predicted"/>
<dbReference type="RefSeq" id="WP_014107448.1">
    <property type="nucleotide sequence ID" value="NC_016041.1"/>
</dbReference>
<dbReference type="KEGG" id="gni:GNIT_0417"/>
<dbReference type="GO" id="GO:0016787">
    <property type="term" value="F:hydrolase activity"/>
    <property type="evidence" value="ECO:0007669"/>
    <property type="project" value="UniProtKB-KW"/>
</dbReference>
<sequence length="285" mass="31688">MLFILLPALIIFSVALFIDAAATGLRLLNTGVSLTHSYNISRDISYGGESWQKLDIYRARDADENTPVIVFFFGGGWSWGDKAYFEFIADSFVRKGYTVAIPNYVLYPQGKFPQFVEDGAKAIVWIKNNVSEYQGSAEKIFLVGHSAGAYIAAMAATDTQYLQKAGESKSFIKGVAGVAGPYNFTPKAQEYINIFGKENFDSMKIAQYVTGNEAPMILLHGSGDKTVGVFNQEIMAEALKKENVKHQSIVYNSNITHIKILLKLHPWFADSVDVAEDIDWFFKSL</sequence>
<dbReference type="EMBL" id="CP003060">
    <property type="protein sequence ID" value="AEP28571.1"/>
    <property type="molecule type" value="Genomic_DNA"/>
</dbReference>
<dbReference type="SUPFAM" id="SSF53474">
    <property type="entry name" value="alpha/beta-Hydrolases"/>
    <property type="match status" value="1"/>
</dbReference>
<gene>
    <name evidence="3" type="ordered locus">GNIT_0417</name>
</gene>
<keyword evidence="4" id="KW-1185">Reference proteome</keyword>
<evidence type="ECO:0000313" key="4">
    <source>
        <dbReference type="Proteomes" id="UP000009282"/>
    </source>
</evidence>
<dbReference type="PANTHER" id="PTHR48081:SF9">
    <property type="entry name" value="CARBOXYLESTERASE"/>
    <property type="match status" value="1"/>
</dbReference>
<name>G4QJG5_GLANF</name>
<evidence type="ECO:0000313" key="3">
    <source>
        <dbReference type="EMBL" id="AEP28571.1"/>
    </source>
</evidence>
<dbReference type="Pfam" id="PF20434">
    <property type="entry name" value="BD-FAE"/>
    <property type="match status" value="1"/>
</dbReference>
<dbReference type="InterPro" id="IPR049492">
    <property type="entry name" value="BD-FAE-like_dom"/>
</dbReference>
<dbReference type="eggNOG" id="COG0657">
    <property type="taxonomic scope" value="Bacteria"/>
</dbReference>
<reference evidence="3 4" key="1">
    <citation type="journal article" date="2011" name="J. Bacteriol.">
        <title>Complete genome sequence of seawater bacterium Glaciecola nitratireducens FR1064T.</title>
        <authorList>
            <person name="Bian F."/>
            <person name="Qin Q.L."/>
            <person name="Xie B.B."/>
            <person name="Shu Y.L."/>
            <person name="Zhang X.Y."/>
            <person name="Yu Y."/>
            <person name="Chen B."/>
            <person name="Chen X.L."/>
            <person name="Zhou B.C."/>
            <person name="Zhang Y.Z."/>
        </authorList>
    </citation>
    <scope>NUCLEOTIDE SEQUENCE [LARGE SCALE GENOMIC DNA]</scope>
    <source>
        <strain evidence="4">JCM 12485 / KCTC 12276 / FR1064</strain>
    </source>
</reference>
<dbReference type="Gene3D" id="3.40.50.1820">
    <property type="entry name" value="alpha/beta hydrolase"/>
    <property type="match status" value="1"/>
</dbReference>
<evidence type="ECO:0000259" key="2">
    <source>
        <dbReference type="Pfam" id="PF20434"/>
    </source>
</evidence>